<comment type="caution">
    <text evidence="2">The sequence shown here is derived from an EMBL/GenBank/DDBJ whole genome shotgun (WGS) entry which is preliminary data.</text>
</comment>
<dbReference type="EMBL" id="JAINDJ010000005">
    <property type="protein sequence ID" value="KAG9446357.1"/>
    <property type="molecule type" value="Genomic_DNA"/>
</dbReference>
<protein>
    <recommendedName>
        <fullName evidence="1">HAT C-terminal dimerisation domain-containing protein</fullName>
    </recommendedName>
</protein>
<gene>
    <name evidence="2" type="ORF">H6P81_012485</name>
</gene>
<proteinExistence type="predicted"/>
<dbReference type="Proteomes" id="UP000825729">
    <property type="component" value="Unassembled WGS sequence"/>
</dbReference>
<dbReference type="GO" id="GO:0046983">
    <property type="term" value="F:protein dimerization activity"/>
    <property type="evidence" value="ECO:0007669"/>
    <property type="project" value="InterPro"/>
</dbReference>
<dbReference type="Pfam" id="PF05699">
    <property type="entry name" value="Dimer_Tnp_hAT"/>
    <property type="match status" value="1"/>
</dbReference>
<dbReference type="AlphaFoldDB" id="A0AAV7EF83"/>
<feature type="domain" description="HAT C-terminal dimerisation" evidence="1">
    <location>
        <begin position="86"/>
        <end position="121"/>
    </location>
</feature>
<dbReference type="InterPro" id="IPR008906">
    <property type="entry name" value="HATC_C_dom"/>
</dbReference>
<accession>A0AAV7EF83</accession>
<name>A0AAV7EF83_ARIFI</name>
<evidence type="ECO:0000313" key="2">
    <source>
        <dbReference type="EMBL" id="KAG9446357.1"/>
    </source>
</evidence>
<organism evidence="2 3">
    <name type="scientific">Aristolochia fimbriata</name>
    <name type="common">White veined hardy Dutchman's pipe vine</name>
    <dbReference type="NCBI Taxonomy" id="158543"/>
    <lineage>
        <taxon>Eukaryota</taxon>
        <taxon>Viridiplantae</taxon>
        <taxon>Streptophyta</taxon>
        <taxon>Embryophyta</taxon>
        <taxon>Tracheophyta</taxon>
        <taxon>Spermatophyta</taxon>
        <taxon>Magnoliopsida</taxon>
        <taxon>Magnoliidae</taxon>
        <taxon>Piperales</taxon>
        <taxon>Aristolochiaceae</taxon>
        <taxon>Aristolochia</taxon>
    </lineage>
</organism>
<evidence type="ECO:0000259" key="1">
    <source>
        <dbReference type="Pfam" id="PF05699"/>
    </source>
</evidence>
<sequence>MNSHRYFFPKLYGDKAELHSLKVKSLLEKLHKEYYERYKTMQSGSQGGGTSTYEGSDYGVTNDDECEMKDYNKFILNVTRSYVKPNLETYLDEECLPVPLHSSTNILKWWNHNKYKYPIMSLKTCGAMEDFLAYSKLCLEHEEQGPSSSGVSETFEKNFLWIGWNQERIRVVKGLVDICP</sequence>
<reference evidence="2 3" key="1">
    <citation type="submission" date="2021-07" db="EMBL/GenBank/DDBJ databases">
        <title>The Aristolochia fimbriata genome: insights into angiosperm evolution, floral development and chemical biosynthesis.</title>
        <authorList>
            <person name="Jiao Y."/>
        </authorList>
    </citation>
    <scope>NUCLEOTIDE SEQUENCE [LARGE SCALE GENOMIC DNA]</scope>
    <source>
        <strain evidence="2">IBCAS-2021</strain>
        <tissue evidence="2">Leaf</tissue>
    </source>
</reference>
<keyword evidence="3" id="KW-1185">Reference proteome</keyword>
<evidence type="ECO:0000313" key="3">
    <source>
        <dbReference type="Proteomes" id="UP000825729"/>
    </source>
</evidence>